<organism evidence="2 3">
    <name type="scientific">Paractinoplanes bogorensis</name>
    <dbReference type="NCBI Taxonomy" id="1610840"/>
    <lineage>
        <taxon>Bacteria</taxon>
        <taxon>Bacillati</taxon>
        <taxon>Actinomycetota</taxon>
        <taxon>Actinomycetes</taxon>
        <taxon>Micromonosporales</taxon>
        <taxon>Micromonosporaceae</taxon>
        <taxon>Paractinoplanes</taxon>
    </lineage>
</organism>
<gene>
    <name evidence="2" type="ORF">KOI35_07910</name>
</gene>
<evidence type="ECO:0000256" key="1">
    <source>
        <dbReference type="SAM" id="MobiDB-lite"/>
    </source>
</evidence>
<dbReference type="Proteomes" id="UP001519654">
    <property type="component" value="Unassembled WGS sequence"/>
</dbReference>
<sequence length="149" mass="15521">MSRLLLGGIATGVAGIVVVAGTVMVADPFGAHQAADDQAVVFEPDRPTASAPSTPPAATKPPAKPTPPATAEPPAATKPPAKATTPPTRDIDAAGAARIVRAEFTGARVVETERENDSWELKFLLRGVENEIHVDPATGRLFDHEIEDD</sequence>
<keyword evidence="3" id="KW-1185">Reference proteome</keyword>
<evidence type="ECO:0008006" key="4">
    <source>
        <dbReference type="Google" id="ProtNLM"/>
    </source>
</evidence>
<evidence type="ECO:0000313" key="3">
    <source>
        <dbReference type="Proteomes" id="UP001519654"/>
    </source>
</evidence>
<reference evidence="2 3" key="1">
    <citation type="submission" date="2021-06" db="EMBL/GenBank/DDBJ databases">
        <title>Actinoplanes lichenicola sp. nov., and Actinoplanes ovalisporus sp. nov., isolated from lichen in Thailand.</title>
        <authorList>
            <person name="Saeng-In P."/>
            <person name="Kanchanasin P."/>
            <person name="Yuki M."/>
            <person name="Kudo T."/>
            <person name="Ohkuma M."/>
            <person name="Phongsopitanun W."/>
            <person name="Tanasupawat S."/>
        </authorList>
    </citation>
    <scope>NUCLEOTIDE SEQUENCE [LARGE SCALE GENOMIC DNA]</scope>
    <source>
        <strain evidence="2 3">NBRC 110975</strain>
    </source>
</reference>
<dbReference type="EMBL" id="JAHKKG010000002">
    <property type="protein sequence ID" value="MBU2663428.1"/>
    <property type="molecule type" value="Genomic_DNA"/>
</dbReference>
<feature type="compositionally biased region" description="Low complexity" evidence="1">
    <location>
        <begin position="72"/>
        <end position="88"/>
    </location>
</feature>
<proteinExistence type="predicted"/>
<feature type="compositionally biased region" description="Pro residues" evidence="1">
    <location>
        <begin position="53"/>
        <end position="71"/>
    </location>
</feature>
<evidence type="ECO:0000313" key="2">
    <source>
        <dbReference type="EMBL" id="MBU2663428.1"/>
    </source>
</evidence>
<dbReference type="RefSeq" id="WP_215785357.1">
    <property type="nucleotide sequence ID" value="NZ_JAHKKG010000002.1"/>
</dbReference>
<feature type="region of interest" description="Disordered" evidence="1">
    <location>
        <begin position="41"/>
        <end position="90"/>
    </location>
</feature>
<accession>A0ABS5YJ38</accession>
<protein>
    <recommendedName>
        <fullName evidence="4">PepSY domain-containing protein</fullName>
    </recommendedName>
</protein>
<name>A0ABS5YJ38_9ACTN</name>
<comment type="caution">
    <text evidence="2">The sequence shown here is derived from an EMBL/GenBank/DDBJ whole genome shotgun (WGS) entry which is preliminary data.</text>
</comment>